<dbReference type="Gene3D" id="3.30.160.60">
    <property type="entry name" value="Classic Zinc Finger"/>
    <property type="match status" value="2"/>
</dbReference>
<dbReference type="Pfam" id="PF13909">
    <property type="entry name" value="zf-H2C2_5"/>
    <property type="match status" value="1"/>
</dbReference>
<organism evidence="8 9">
    <name type="scientific">Gymnopus androsaceus JB14</name>
    <dbReference type="NCBI Taxonomy" id="1447944"/>
    <lineage>
        <taxon>Eukaryota</taxon>
        <taxon>Fungi</taxon>
        <taxon>Dikarya</taxon>
        <taxon>Basidiomycota</taxon>
        <taxon>Agaricomycotina</taxon>
        <taxon>Agaricomycetes</taxon>
        <taxon>Agaricomycetidae</taxon>
        <taxon>Agaricales</taxon>
        <taxon>Marasmiineae</taxon>
        <taxon>Omphalotaceae</taxon>
        <taxon>Gymnopus</taxon>
    </lineage>
</organism>
<keyword evidence="1" id="KW-0479">Metal-binding</keyword>
<evidence type="ECO:0000313" key="9">
    <source>
        <dbReference type="Proteomes" id="UP000799118"/>
    </source>
</evidence>
<dbReference type="GO" id="GO:0008270">
    <property type="term" value="F:zinc ion binding"/>
    <property type="evidence" value="ECO:0007669"/>
    <property type="project" value="UniProtKB-KW"/>
</dbReference>
<feature type="domain" description="C2H2-type" evidence="7">
    <location>
        <begin position="19"/>
        <end position="46"/>
    </location>
</feature>
<evidence type="ECO:0000256" key="3">
    <source>
        <dbReference type="ARBA" id="ARBA00022771"/>
    </source>
</evidence>
<dbReference type="AlphaFoldDB" id="A0A6A4ICS7"/>
<evidence type="ECO:0000259" key="7">
    <source>
        <dbReference type="PROSITE" id="PS50157"/>
    </source>
</evidence>
<dbReference type="GO" id="GO:0045944">
    <property type="term" value="P:positive regulation of transcription by RNA polymerase II"/>
    <property type="evidence" value="ECO:0007669"/>
    <property type="project" value="TreeGrafter"/>
</dbReference>
<dbReference type="InterPro" id="IPR050688">
    <property type="entry name" value="Zinc_finger/UBP_domain"/>
</dbReference>
<accession>A0A6A4ICS7</accession>
<evidence type="ECO:0000256" key="6">
    <source>
        <dbReference type="SAM" id="MobiDB-lite"/>
    </source>
</evidence>
<dbReference type="SMART" id="SM00355">
    <property type="entry name" value="ZnF_C2H2"/>
    <property type="match status" value="3"/>
</dbReference>
<dbReference type="PROSITE" id="PS50157">
    <property type="entry name" value="ZINC_FINGER_C2H2_2"/>
    <property type="match status" value="2"/>
</dbReference>
<name>A0A6A4ICS7_9AGAR</name>
<feature type="region of interest" description="Disordered" evidence="6">
    <location>
        <begin position="108"/>
        <end position="128"/>
    </location>
</feature>
<dbReference type="OrthoDB" id="654211at2759"/>
<feature type="compositionally biased region" description="Polar residues" evidence="6">
    <location>
        <begin position="119"/>
        <end position="128"/>
    </location>
</feature>
<dbReference type="PANTHER" id="PTHR24403">
    <property type="entry name" value="ZINC FINGER PROTEIN"/>
    <property type="match status" value="1"/>
</dbReference>
<dbReference type="PROSITE" id="PS00028">
    <property type="entry name" value="ZINC_FINGER_C2H2_1"/>
    <property type="match status" value="1"/>
</dbReference>
<protein>
    <recommendedName>
        <fullName evidence="7">C2H2-type domain-containing protein</fullName>
    </recommendedName>
</protein>
<keyword evidence="9" id="KW-1185">Reference proteome</keyword>
<keyword evidence="3 5" id="KW-0863">Zinc-finger</keyword>
<keyword evidence="4" id="KW-0862">Zinc</keyword>
<dbReference type="InterPro" id="IPR013087">
    <property type="entry name" value="Znf_C2H2_type"/>
</dbReference>
<keyword evidence="2" id="KW-0677">Repeat</keyword>
<evidence type="ECO:0000256" key="4">
    <source>
        <dbReference type="ARBA" id="ARBA00022833"/>
    </source>
</evidence>
<dbReference type="SUPFAM" id="SSF57667">
    <property type="entry name" value="beta-beta-alpha zinc fingers"/>
    <property type="match status" value="1"/>
</dbReference>
<evidence type="ECO:0000256" key="1">
    <source>
        <dbReference type="ARBA" id="ARBA00022723"/>
    </source>
</evidence>
<sequence>MPRAKTLKDGRPNQANMAATCPACGAVVSNRTDLPRHMRIHSNDKQKFMHRCPYPNCNFENLQRSNVETHIRTHTKNKTNNCPDCDFITADPGSLTRHRKRLHAYVPQMRRSRHPKPKNASSDESQTQIDEGFRPMQMGHDFVSAETRPRQTLPPITLPPISVAIPEYYSTRVSPGPGPSHNHLITPYESAPMTFRRVSQARLERDPRNASGSAGELAF</sequence>
<dbReference type="EMBL" id="ML769399">
    <property type="protein sequence ID" value="KAE9406927.1"/>
    <property type="molecule type" value="Genomic_DNA"/>
</dbReference>
<evidence type="ECO:0000256" key="2">
    <source>
        <dbReference type="ARBA" id="ARBA00022737"/>
    </source>
</evidence>
<proteinExistence type="predicted"/>
<reference evidence="8" key="1">
    <citation type="journal article" date="2019" name="Environ. Microbiol.">
        <title>Fungal ecological strategies reflected in gene transcription - a case study of two litter decomposers.</title>
        <authorList>
            <person name="Barbi F."/>
            <person name="Kohler A."/>
            <person name="Barry K."/>
            <person name="Baskaran P."/>
            <person name="Daum C."/>
            <person name="Fauchery L."/>
            <person name="Ihrmark K."/>
            <person name="Kuo A."/>
            <person name="LaButti K."/>
            <person name="Lipzen A."/>
            <person name="Morin E."/>
            <person name="Grigoriev I.V."/>
            <person name="Henrissat B."/>
            <person name="Lindahl B."/>
            <person name="Martin F."/>
        </authorList>
    </citation>
    <scope>NUCLEOTIDE SEQUENCE</scope>
    <source>
        <strain evidence="8">JB14</strain>
    </source>
</reference>
<dbReference type="Proteomes" id="UP000799118">
    <property type="component" value="Unassembled WGS sequence"/>
</dbReference>
<dbReference type="PANTHER" id="PTHR24403:SF67">
    <property type="entry name" value="FI01116P-RELATED"/>
    <property type="match status" value="1"/>
</dbReference>
<evidence type="ECO:0000313" key="8">
    <source>
        <dbReference type="EMBL" id="KAE9406927.1"/>
    </source>
</evidence>
<dbReference type="InterPro" id="IPR036236">
    <property type="entry name" value="Znf_C2H2_sf"/>
</dbReference>
<feature type="domain" description="C2H2-type" evidence="7">
    <location>
        <begin position="50"/>
        <end position="79"/>
    </location>
</feature>
<gene>
    <name evidence="8" type="ORF">BT96DRAFT_915075</name>
</gene>
<feature type="region of interest" description="Disordered" evidence="6">
    <location>
        <begin position="200"/>
        <end position="219"/>
    </location>
</feature>
<evidence type="ECO:0000256" key="5">
    <source>
        <dbReference type="PROSITE-ProRule" id="PRU00042"/>
    </source>
</evidence>
<dbReference type="GO" id="GO:0005634">
    <property type="term" value="C:nucleus"/>
    <property type="evidence" value="ECO:0007669"/>
    <property type="project" value="TreeGrafter"/>
</dbReference>